<evidence type="ECO:0000259" key="1">
    <source>
        <dbReference type="Pfam" id="PF07969"/>
    </source>
</evidence>
<comment type="caution">
    <text evidence="2">The sequence shown here is derived from an EMBL/GenBank/DDBJ whole genome shotgun (WGS) entry which is preliminary data.</text>
</comment>
<dbReference type="EC" id="3.5.-.-" evidence="2"/>
<gene>
    <name evidence="2" type="ORF">ACFFIX_02380</name>
</gene>
<dbReference type="PANTHER" id="PTHR22642">
    <property type="entry name" value="IMIDAZOLONEPROPIONASE"/>
    <property type="match status" value="1"/>
</dbReference>
<proteinExistence type="predicted"/>
<dbReference type="RefSeq" id="WP_378930107.1">
    <property type="nucleotide sequence ID" value="NZ_JBHLVO010000001.1"/>
</dbReference>
<name>A0ABV6G9E4_9BACI</name>
<dbReference type="GO" id="GO:0016787">
    <property type="term" value="F:hydrolase activity"/>
    <property type="evidence" value="ECO:0007669"/>
    <property type="project" value="UniProtKB-KW"/>
</dbReference>
<dbReference type="Proteomes" id="UP001589854">
    <property type="component" value="Unassembled WGS sequence"/>
</dbReference>
<accession>A0ABV6G9E4</accession>
<dbReference type="EMBL" id="JBHLVO010000001">
    <property type="protein sequence ID" value="MFC0270307.1"/>
    <property type="molecule type" value="Genomic_DNA"/>
</dbReference>
<evidence type="ECO:0000313" key="3">
    <source>
        <dbReference type="Proteomes" id="UP001589854"/>
    </source>
</evidence>
<dbReference type="Pfam" id="PF07969">
    <property type="entry name" value="Amidohydro_3"/>
    <property type="match status" value="1"/>
</dbReference>
<feature type="domain" description="Amidohydrolase 3" evidence="1">
    <location>
        <begin position="51"/>
        <end position="523"/>
    </location>
</feature>
<organism evidence="2 3">
    <name type="scientific">Metabacillus herbersteinensis</name>
    <dbReference type="NCBI Taxonomy" id="283816"/>
    <lineage>
        <taxon>Bacteria</taxon>
        <taxon>Bacillati</taxon>
        <taxon>Bacillota</taxon>
        <taxon>Bacilli</taxon>
        <taxon>Bacillales</taxon>
        <taxon>Bacillaceae</taxon>
        <taxon>Metabacillus</taxon>
    </lineage>
</organism>
<dbReference type="SUPFAM" id="SSF51338">
    <property type="entry name" value="Composite domain of metallo-dependent hydrolases"/>
    <property type="match status" value="1"/>
</dbReference>
<dbReference type="PANTHER" id="PTHR22642:SF2">
    <property type="entry name" value="PROTEIN LONG AFTER FAR-RED 3"/>
    <property type="match status" value="1"/>
</dbReference>
<dbReference type="InterPro" id="IPR033932">
    <property type="entry name" value="YtcJ-like"/>
</dbReference>
<dbReference type="Gene3D" id="3.20.20.140">
    <property type="entry name" value="Metal-dependent hydrolases"/>
    <property type="match status" value="1"/>
</dbReference>
<keyword evidence="3" id="KW-1185">Reference proteome</keyword>
<dbReference type="InterPro" id="IPR011059">
    <property type="entry name" value="Metal-dep_hydrolase_composite"/>
</dbReference>
<sequence>MGTLWYGGQIYTLEAEYEKVEAVYVENGMIEAVGDYQTLLAKFKHKVEKKINLQGNTMIPGLVDSHLHLIGHGEKLLRLDFSDMNSSEEILQAIQRKIPFLNKNEWIIGEGWNENQLTDRKIIHRTELDLIAPDHPVLLKRICRHAVIVNSKALALAGITSDTLDPSDGVIVRDHDGTPTGYLLDGAQELIFQVTPNVSADYLKNALKTSIEDCYEKGLVGGHSEDLAYYGDLEKTLTTFEEVVNHNRKFRTNLLAHHSIIDELHSKNRNLGLFVELGAMKIFADGALGGRTALLSSQYKDDPETNGVAIHAKQELVGLVRKARSYKMEVAIHVIGDLAFEWALDAITICPPQPGQNDRLIHAQILREDLIERMIGLPIVLDIQPRFVASDFPWILDRIDEKKIKYCYAWKTLLEKGIACAGGSDAPIEPVDPLLGIHAAVTRKSMYDNITYYPEQCLSVFEAVELFTKGSAVVIHKENERGIIKEGYVADFTVFNKDIFTIPHEEILTTKVSMTVVDNTVMYENISRQKQEA</sequence>
<dbReference type="Gene3D" id="2.30.40.10">
    <property type="entry name" value="Urease, subunit C, domain 1"/>
    <property type="match status" value="1"/>
</dbReference>
<dbReference type="SUPFAM" id="SSF51556">
    <property type="entry name" value="Metallo-dependent hydrolases"/>
    <property type="match status" value="1"/>
</dbReference>
<evidence type="ECO:0000313" key="2">
    <source>
        <dbReference type="EMBL" id="MFC0270307.1"/>
    </source>
</evidence>
<reference evidence="2 3" key="1">
    <citation type="submission" date="2024-09" db="EMBL/GenBank/DDBJ databases">
        <authorList>
            <person name="Sun Q."/>
            <person name="Mori K."/>
        </authorList>
    </citation>
    <scope>NUCLEOTIDE SEQUENCE [LARGE SCALE GENOMIC DNA]</scope>
    <source>
        <strain evidence="2 3">CCM 7228</strain>
    </source>
</reference>
<dbReference type="CDD" id="cd01300">
    <property type="entry name" value="YtcJ_like"/>
    <property type="match status" value="1"/>
</dbReference>
<dbReference type="InterPro" id="IPR032466">
    <property type="entry name" value="Metal_Hydrolase"/>
</dbReference>
<keyword evidence="2" id="KW-0378">Hydrolase</keyword>
<protein>
    <submittedName>
        <fullName evidence="2">Amidohydrolase</fullName>
        <ecNumber evidence="2">3.5.-.-</ecNumber>
    </submittedName>
</protein>
<dbReference type="InterPro" id="IPR013108">
    <property type="entry name" value="Amidohydro_3"/>
</dbReference>
<dbReference type="Gene3D" id="3.10.310.70">
    <property type="match status" value="1"/>
</dbReference>